<dbReference type="RefSeq" id="WP_002699978.1">
    <property type="nucleotide sequence ID" value="NZ_AAWS01000025.1"/>
</dbReference>
<dbReference type="InterPro" id="IPR050475">
    <property type="entry name" value="Prenyltransferase_related"/>
</dbReference>
<feature type="transmembrane region" description="Helical" evidence="6">
    <location>
        <begin position="21"/>
        <end position="43"/>
    </location>
</feature>
<dbReference type="Proteomes" id="UP000004095">
    <property type="component" value="Unassembled WGS sequence"/>
</dbReference>
<dbReference type="Gene3D" id="1.10.357.140">
    <property type="entry name" value="UbiA prenyltransferase"/>
    <property type="match status" value="1"/>
</dbReference>
<dbReference type="OrthoDB" id="9811562at2"/>
<feature type="transmembrane region" description="Helical" evidence="6">
    <location>
        <begin position="244"/>
        <end position="263"/>
    </location>
</feature>
<dbReference type="AlphaFoldDB" id="A1ZQX8"/>
<sequence length="294" mass="33957">MPQNNTTTLVKKDSWTSFLKLVRWQNLMIIVFTQYMVKIFLISPQQPWLTTLQELPLLIISSSTVIVAAAGYIINDYYDIKIDRVNKPKRIVIGRLIKRRVALGAHFTLNFIGIGLGVWLSLKVGVINFIAGFLLWLYSNQLKRLPLVGNAAIAVLTAMVVIVMAVYYEQQQLSLFTFATFAFFITIIREIIKDMEDVRGDATFGCKTLPIVWGMRRTKNVIYVFLGILTAILLSTLFVYRHLFILYLVIFVLPSLFFLFIRLRRADTKKEYRYLSHFCKFIMLIGVLSMVLVF</sequence>
<dbReference type="Pfam" id="PF01040">
    <property type="entry name" value="UbiA"/>
    <property type="match status" value="1"/>
</dbReference>
<evidence type="ECO:0000256" key="5">
    <source>
        <dbReference type="ARBA" id="ARBA00023136"/>
    </source>
</evidence>
<dbReference type="PANTHER" id="PTHR42723">
    <property type="entry name" value="CHLOROPHYLL SYNTHASE"/>
    <property type="match status" value="1"/>
</dbReference>
<keyword evidence="7" id="KW-0808">Transferase</keyword>
<keyword evidence="3 6" id="KW-0812">Transmembrane</keyword>
<evidence type="ECO:0000256" key="2">
    <source>
        <dbReference type="ARBA" id="ARBA00022475"/>
    </source>
</evidence>
<feature type="transmembrane region" description="Helical" evidence="6">
    <location>
        <begin position="55"/>
        <end position="75"/>
    </location>
</feature>
<keyword evidence="8" id="KW-1185">Reference proteome</keyword>
<proteinExistence type="predicted"/>
<dbReference type="EMBL" id="AAWS01000025">
    <property type="protein sequence ID" value="EAY27283.1"/>
    <property type="molecule type" value="Genomic_DNA"/>
</dbReference>
<comment type="caution">
    <text evidence="7">The sequence shown here is derived from an EMBL/GenBank/DDBJ whole genome shotgun (WGS) entry which is preliminary data.</text>
</comment>
<feature type="transmembrane region" description="Helical" evidence="6">
    <location>
        <begin position="96"/>
        <end position="114"/>
    </location>
</feature>
<protein>
    <submittedName>
        <fullName evidence="7">Prenyltransferase 2</fullName>
    </submittedName>
</protein>
<evidence type="ECO:0000256" key="3">
    <source>
        <dbReference type="ARBA" id="ARBA00022692"/>
    </source>
</evidence>
<dbReference type="CDD" id="cd13961">
    <property type="entry name" value="PT_UbiA_DGGGPS"/>
    <property type="match status" value="1"/>
</dbReference>
<feature type="transmembrane region" description="Helical" evidence="6">
    <location>
        <begin position="120"/>
        <end position="138"/>
    </location>
</feature>
<dbReference type="NCBIfam" id="NF009513">
    <property type="entry name" value="PRK12872.1-3"/>
    <property type="match status" value="1"/>
</dbReference>
<dbReference type="PANTHER" id="PTHR42723:SF1">
    <property type="entry name" value="CHLOROPHYLL SYNTHASE, CHLOROPLASTIC"/>
    <property type="match status" value="1"/>
</dbReference>
<dbReference type="GO" id="GO:0016020">
    <property type="term" value="C:membrane"/>
    <property type="evidence" value="ECO:0007669"/>
    <property type="project" value="UniProtKB-SubCell"/>
</dbReference>
<feature type="transmembrane region" description="Helical" evidence="6">
    <location>
        <begin position="145"/>
        <end position="167"/>
    </location>
</feature>
<feature type="transmembrane region" description="Helical" evidence="6">
    <location>
        <begin position="275"/>
        <end position="293"/>
    </location>
</feature>
<dbReference type="GO" id="GO:0016765">
    <property type="term" value="F:transferase activity, transferring alkyl or aryl (other than methyl) groups"/>
    <property type="evidence" value="ECO:0007669"/>
    <property type="project" value="InterPro"/>
</dbReference>
<dbReference type="InterPro" id="IPR044878">
    <property type="entry name" value="UbiA_sf"/>
</dbReference>
<keyword evidence="2" id="KW-1003">Cell membrane</keyword>
<evidence type="ECO:0000313" key="7">
    <source>
        <dbReference type="EMBL" id="EAY27283.1"/>
    </source>
</evidence>
<keyword evidence="4 6" id="KW-1133">Transmembrane helix</keyword>
<evidence type="ECO:0000256" key="4">
    <source>
        <dbReference type="ARBA" id="ARBA00022989"/>
    </source>
</evidence>
<feature type="transmembrane region" description="Helical" evidence="6">
    <location>
        <begin position="221"/>
        <end position="238"/>
    </location>
</feature>
<comment type="subcellular location">
    <subcellularLocation>
        <location evidence="1">Membrane</location>
        <topology evidence="1">Multi-pass membrane protein</topology>
    </subcellularLocation>
</comment>
<accession>A1ZQX8</accession>
<organism evidence="7 8">
    <name type="scientific">Microscilla marina ATCC 23134</name>
    <dbReference type="NCBI Taxonomy" id="313606"/>
    <lineage>
        <taxon>Bacteria</taxon>
        <taxon>Pseudomonadati</taxon>
        <taxon>Bacteroidota</taxon>
        <taxon>Cytophagia</taxon>
        <taxon>Cytophagales</taxon>
        <taxon>Microscillaceae</taxon>
        <taxon>Microscilla</taxon>
    </lineage>
</organism>
<feature type="transmembrane region" description="Helical" evidence="6">
    <location>
        <begin position="173"/>
        <end position="192"/>
    </location>
</feature>
<evidence type="ECO:0000256" key="6">
    <source>
        <dbReference type="SAM" id="Phobius"/>
    </source>
</evidence>
<dbReference type="InterPro" id="IPR000537">
    <property type="entry name" value="UbiA_prenyltransferase"/>
</dbReference>
<evidence type="ECO:0000256" key="1">
    <source>
        <dbReference type="ARBA" id="ARBA00004141"/>
    </source>
</evidence>
<keyword evidence="5 6" id="KW-0472">Membrane</keyword>
<reference evidence="7 8" key="1">
    <citation type="submission" date="2007-01" db="EMBL/GenBank/DDBJ databases">
        <authorList>
            <person name="Haygood M."/>
            <person name="Podell S."/>
            <person name="Anderson C."/>
            <person name="Hopkinson B."/>
            <person name="Roe K."/>
            <person name="Barbeau K."/>
            <person name="Gaasterland T."/>
            <person name="Ferriera S."/>
            <person name="Johnson J."/>
            <person name="Kravitz S."/>
            <person name="Beeson K."/>
            <person name="Sutton G."/>
            <person name="Rogers Y.-H."/>
            <person name="Friedman R."/>
            <person name="Frazier M."/>
            <person name="Venter J.C."/>
        </authorList>
    </citation>
    <scope>NUCLEOTIDE SEQUENCE [LARGE SCALE GENOMIC DNA]</scope>
    <source>
        <strain evidence="7 8">ATCC 23134</strain>
    </source>
</reference>
<evidence type="ECO:0000313" key="8">
    <source>
        <dbReference type="Proteomes" id="UP000004095"/>
    </source>
</evidence>
<name>A1ZQX8_MICM2</name>
<dbReference type="eggNOG" id="COG0382">
    <property type="taxonomic scope" value="Bacteria"/>
</dbReference>
<dbReference type="Gene3D" id="1.20.120.1780">
    <property type="entry name" value="UbiA prenyltransferase"/>
    <property type="match status" value="1"/>
</dbReference>
<gene>
    <name evidence="7" type="ORF">M23134_06593</name>
</gene>